<proteinExistence type="predicted"/>
<feature type="region of interest" description="Disordered" evidence="1">
    <location>
        <begin position="23"/>
        <end position="68"/>
    </location>
</feature>
<sequence length="68" mass="7487">LEKIDGHLQGYIKTMTLLGRSFGITSDHSKDSEEGTKGTAEDGEEPKEPKRVRVIRGESSSRMGSPRI</sequence>
<feature type="compositionally biased region" description="Basic and acidic residues" evidence="1">
    <location>
        <begin position="27"/>
        <end position="51"/>
    </location>
</feature>
<accession>A0A9W8GQE1</accession>
<reference evidence="2" key="1">
    <citation type="submission" date="2022-07" db="EMBL/GenBank/DDBJ databases">
        <title>Phylogenomic reconstructions and comparative analyses of Kickxellomycotina fungi.</title>
        <authorList>
            <person name="Reynolds N.K."/>
            <person name="Stajich J.E."/>
            <person name="Barry K."/>
            <person name="Grigoriev I.V."/>
            <person name="Crous P."/>
            <person name="Smith M.E."/>
        </authorList>
    </citation>
    <scope>NUCLEOTIDE SEQUENCE</scope>
    <source>
        <strain evidence="2">BCRC 34297</strain>
    </source>
</reference>
<evidence type="ECO:0000313" key="2">
    <source>
        <dbReference type="EMBL" id="KAJ2740565.1"/>
    </source>
</evidence>
<dbReference type="EMBL" id="JANBUH010002179">
    <property type="protein sequence ID" value="KAJ2740565.1"/>
    <property type="molecule type" value="Genomic_DNA"/>
</dbReference>
<evidence type="ECO:0000256" key="1">
    <source>
        <dbReference type="SAM" id="MobiDB-lite"/>
    </source>
</evidence>
<evidence type="ECO:0000313" key="3">
    <source>
        <dbReference type="Proteomes" id="UP001140011"/>
    </source>
</evidence>
<name>A0A9W8GQE1_9FUNG</name>
<feature type="compositionally biased region" description="Polar residues" evidence="1">
    <location>
        <begin position="58"/>
        <end position="68"/>
    </location>
</feature>
<keyword evidence="3" id="KW-1185">Reference proteome</keyword>
<feature type="non-terminal residue" evidence="2">
    <location>
        <position position="1"/>
    </location>
</feature>
<organism evidence="2 3">
    <name type="scientific">Coemansia pectinata</name>
    <dbReference type="NCBI Taxonomy" id="1052879"/>
    <lineage>
        <taxon>Eukaryota</taxon>
        <taxon>Fungi</taxon>
        <taxon>Fungi incertae sedis</taxon>
        <taxon>Zoopagomycota</taxon>
        <taxon>Kickxellomycotina</taxon>
        <taxon>Kickxellomycetes</taxon>
        <taxon>Kickxellales</taxon>
        <taxon>Kickxellaceae</taxon>
        <taxon>Coemansia</taxon>
    </lineage>
</organism>
<dbReference type="OrthoDB" id="20582at2759"/>
<dbReference type="Proteomes" id="UP001140011">
    <property type="component" value="Unassembled WGS sequence"/>
</dbReference>
<dbReference type="AlphaFoldDB" id="A0A9W8GQE1"/>
<gene>
    <name evidence="2" type="ORF">GGI19_007097</name>
</gene>
<protein>
    <submittedName>
        <fullName evidence="2">Uncharacterized protein</fullName>
    </submittedName>
</protein>
<comment type="caution">
    <text evidence="2">The sequence shown here is derived from an EMBL/GenBank/DDBJ whole genome shotgun (WGS) entry which is preliminary data.</text>
</comment>